<keyword evidence="4" id="KW-1185">Reference proteome</keyword>
<organism evidence="3 4">
    <name type="scientific">Chromobacterium violaceum</name>
    <dbReference type="NCBI Taxonomy" id="536"/>
    <lineage>
        <taxon>Bacteria</taxon>
        <taxon>Pseudomonadati</taxon>
        <taxon>Pseudomonadota</taxon>
        <taxon>Betaproteobacteria</taxon>
        <taxon>Neisseriales</taxon>
        <taxon>Chromobacteriaceae</taxon>
        <taxon>Chromobacterium</taxon>
    </lineage>
</organism>
<dbReference type="Pfam" id="PF07969">
    <property type="entry name" value="Amidohydro_3"/>
    <property type="match status" value="1"/>
</dbReference>
<sequence>MPCDYHQAVHDAGKRRRPKPRRCTAMSDHHHHDHHLGCACCALPLLELLDQPQLSQDEWQRELETLAPELGKRFPRPGQQESAIFHGGSIRPLAAAGPSRVAALGMSGGRIVAMGDLDDVRAAMASHRPFREIDLDGRALLPGLVDPHMHIMPSALFKSWISLSAFGVTRNSQDGEDAQVLNPDYSYQQIKDKLLPAIAQAKQPGAASNWVLGFGVDPSLMREWTDIKASSLDKLAPPDDNVAVFLLNASGHIGYANTAAMKEAGLTPEQIKKCEGVLTEANIIQIMGKIPKRILAKDLLRNLLMVLHDAASRGNTLLFDAGLGSSLKEAEVRLLHLIAKLGLSPVRIAGALYSNELTQMRQWMKLYQPDLNSQDDSHFSIKALKLVADGSNQGLTGFQFSPYKNVAQHPVPDVPPIGLFNFKIPDAPSPENENRLPDSLASYLHLALGSGWPVLVHSNGEQAMELVLDSYQEAISATRADARHLRLRVEHASLLTDATLSRMASMGLSPSFLIGHVGYWGYALQNDILGEARTKLLDRCKSARDAGIRISLHSDHFVSPLGSLRMAEQAIYRKMEGAPQEEKPVLNKEECLSHEQALAAVTLDAAWQCHMDHLVGSLEPGKLADMVILGQDPLDDGVTDLRHINVHETWRGGARVYANPNTH</sequence>
<dbReference type="Proteomes" id="UP000196342">
    <property type="component" value="Unassembled WGS sequence"/>
</dbReference>
<dbReference type="Gene3D" id="3.20.20.140">
    <property type="entry name" value="Metal-dependent hydrolases"/>
    <property type="match status" value="1"/>
</dbReference>
<evidence type="ECO:0000313" key="4">
    <source>
        <dbReference type="Proteomes" id="UP000196342"/>
    </source>
</evidence>
<protein>
    <recommendedName>
        <fullName evidence="2">Amidohydrolase 3 domain-containing protein</fullName>
    </recommendedName>
</protein>
<dbReference type="Gene3D" id="2.30.40.10">
    <property type="entry name" value="Urease, subunit C, domain 1"/>
    <property type="match status" value="1"/>
</dbReference>
<dbReference type="SUPFAM" id="SSF51338">
    <property type="entry name" value="Composite domain of metallo-dependent hydrolases"/>
    <property type="match status" value="1"/>
</dbReference>
<dbReference type="EMBL" id="NHOO01000025">
    <property type="protein sequence ID" value="OVE45901.1"/>
    <property type="molecule type" value="Genomic_DNA"/>
</dbReference>
<proteinExistence type="predicted"/>
<dbReference type="CDD" id="cd01300">
    <property type="entry name" value="YtcJ_like"/>
    <property type="match status" value="1"/>
</dbReference>
<dbReference type="InterPro" id="IPR033932">
    <property type="entry name" value="YtcJ-like"/>
</dbReference>
<dbReference type="InterPro" id="IPR013108">
    <property type="entry name" value="Amidohydro_3"/>
</dbReference>
<dbReference type="InterPro" id="IPR011059">
    <property type="entry name" value="Metal-dep_hydrolase_composite"/>
</dbReference>
<feature type="domain" description="Amidohydrolase 3" evidence="2">
    <location>
        <begin position="131"/>
        <end position="657"/>
    </location>
</feature>
<dbReference type="Gene3D" id="3.10.310.70">
    <property type="match status" value="1"/>
</dbReference>
<dbReference type="PANTHER" id="PTHR22642">
    <property type="entry name" value="IMIDAZOLONEPROPIONASE"/>
    <property type="match status" value="1"/>
</dbReference>
<gene>
    <name evidence="3" type="ORF">CBW21_20890</name>
</gene>
<dbReference type="AlphaFoldDB" id="A0A202B3F0"/>
<evidence type="ECO:0000313" key="3">
    <source>
        <dbReference type="EMBL" id="OVE45901.1"/>
    </source>
</evidence>
<dbReference type="GO" id="GO:0016810">
    <property type="term" value="F:hydrolase activity, acting on carbon-nitrogen (but not peptide) bonds"/>
    <property type="evidence" value="ECO:0007669"/>
    <property type="project" value="InterPro"/>
</dbReference>
<reference evidence="3 4" key="1">
    <citation type="submission" date="2017-05" db="EMBL/GenBank/DDBJ databases">
        <title>Chromobacterium violaceum GHPS1 isolated from Hydrocarbon polluted soil in French Guiana display an awesome secondary metabolite arsenal and a battery of drug and heavy-metal-resistance and detoxification of xenobiotics proteins.</title>
        <authorList>
            <person name="Belbahri L."/>
        </authorList>
    </citation>
    <scope>NUCLEOTIDE SEQUENCE [LARGE SCALE GENOMIC DNA]</scope>
    <source>
        <strain evidence="3 4">GHPS1</strain>
    </source>
</reference>
<feature type="compositionally biased region" description="Basic residues" evidence="1">
    <location>
        <begin position="13"/>
        <end position="22"/>
    </location>
</feature>
<dbReference type="InterPro" id="IPR032466">
    <property type="entry name" value="Metal_Hydrolase"/>
</dbReference>
<evidence type="ECO:0000259" key="2">
    <source>
        <dbReference type="Pfam" id="PF07969"/>
    </source>
</evidence>
<dbReference type="PANTHER" id="PTHR22642:SF2">
    <property type="entry name" value="PROTEIN LONG AFTER FAR-RED 3"/>
    <property type="match status" value="1"/>
</dbReference>
<feature type="region of interest" description="Disordered" evidence="1">
    <location>
        <begin position="1"/>
        <end position="28"/>
    </location>
</feature>
<accession>A0A202B3F0</accession>
<dbReference type="SUPFAM" id="SSF51556">
    <property type="entry name" value="Metallo-dependent hydrolases"/>
    <property type="match status" value="1"/>
</dbReference>
<name>A0A202B3F0_CHRVL</name>
<comment type="caution">
    <text evidence="3">The sequence shown here is derived from an EMBL/GenBank/DDBJ whole genome shotgun (WGS) entry which is preliminary data.</text>
</comment>
<evidence type="ECO:0000256" key="1">
    <source>
        <dbReference type="SAM" id="MobiDB-lite"/>
    </source>
</evidence>